<evidence type="ECO:0000313" key="1">
    <source>
        <dbReference type="EMBL" id="ORX82350.1"/>
    </source>
</evidence>
<dbReference type="AlphaFoldDB" id="A0A1Y1X9B6"/>
<dbReference type="InParanoid" id="A0A1Y1X9B6"/>
<evidence type="ECO:0008006" key="3">
    <source>
        <dbReference type="Google" id="ProtNLM"/>
    </source>
</evidence>
<name>A0A1Y1X9B6_9FUNG</name>
<proteinExistence type="predicted"/>
<dbReference type="GO" id="GO:0031146">
    <property type="term" value="P:SCF-dependent proteasomal ubiquitin-dependent protein catabolic process"/>
    <property type="evidence" value="ECO:0007669"/>
    <property type="project" value="TreeGrafter"/>
</dbReference>
<dbReference type="PANTHER" id="PTHR13318:SF190">
    <property type="entry name" value="PARTNER OF PAIRED, ISOFORM B"/>
    <property type="match status" value="1"/>
</dbReference>
<dbReference type="Gene3D" id="3.80.10.10">
    <property type="entry name" value="Ribonuclease Inhibitor"/>
    <property type="match status" value="1"/>
</dbReference>
<dbReference type="OrthoDB" id="550575at2759"/>
<protein>
    <recommendedName>
        <fullName evidence="3">RNI-like protein</fullName>
    </recommendedName>
</protein>
<evidence type="ECO:0000313" key="2">
    <source>
        <dbReference type="Proteomes" id="UP000193498"/>
    </source>
</evidence>
<dbReference type="Proteomes" id="UP000193498">
    <property type="component" value="Unassembled WGS sequence"/>
</dbReference>
<gene>
    <name evidence="1" type="ORF">K493DRAFT_388737</name>
</gene>
<dbReference type="InterPro" id="IPR032675">
    <property type="entry name" value="LRR_dom_sf"/>
</dbReference>
<comment type="caution">
    <text evidence="1">The sequence shown here is derived from an EMBL/GenBank/DDBJ whole genome shotgun (WGS) entry which is preliminary data.</text>
</comment>
<organism evidence="1 2">
    <name type="scientific">Basidiobolus meristosporus CBS 931.73</name>
    <dbReference type="NCBI Taxonomy" id="1314790"/>
    <lineage>
        <taxon>Eukaryota</taxon>
        <taxon>Fungi</taxon>
        <taxon>Fungi incertae sedis</taxon>
        <taxon>Zoopagomycota</taxon>
        <taxon>Entomophthoromycotina</taxon>
        <taxon>Basidiobolomycetes</taxon>
        <taxon>Basidiobolales</taxon>
        <taxon>Basidiobolaceae</taxon>
        <taxon>Basidiobolus</taxon>
    </lineage>
</organism>
<reference evidence="1 2" key="1">
    <citation type="submission" date="2016-07" db="EMBL/GenBank/DDBJ databases">
        <title>Pervasive Adenine N6-methylation of Active Genes in Fungi.</title>
        <authorList>
            <consortium name="DOE Joint Genome Institute"/>
            <person name="Mondo S.J."/>
            <person name="Dannebaum R.O."/>
            <person name="Kuo R.C."/>
            <person name="Labutti K."/>
            <person name="Haridas S."/>
            <person name="Kuo A."/>
            <person name="Salamov A."/>
            <person name="Ahrendt S.R."/>
            <person name="Lipzen A."/>
            <person name="Sullivan W."/>
            <person name="Andreopoulos W.B."/>
            <person name="Clum A."/>
            <person name="Lindquist E."/>
            <person name="Daum C."/>
            <person name="Ramamoorthy G.K."/>
            <person name="Gryganskyi A."/>
            <person name="Culley D."/>
            <person name="Magnuson J.K."/>
            <person name="James T.Y."/>
            <person name="O'Malley M.A."/>
            <person name="Stajich J.E."/>
            <person name="Spatafora J.W."/>
            <person name="Visel A."/>
            <person name="Grigoriev I.V."/>
        </authorList>
    </citation>
    <scope>NUCLEOTIDE SEQUENCE [LARGE SCALE GENOMIC DNA]</scope>
    <source>
        <strain evidence="1 2">CBS 931.73</strain>
    </source>
</reference>
<dbReference type="GO" id="GO:0019005">
    <property type="term" value="C:SCF ubiquitin ligase complex"/>
    <property type="evidence" value="ECO:0007669"/>
    <property type="project" value="TreeGrafter"/>
</dbReference>
<keyword evidence="2" id="KW-1185">Reference proteome</keyword>
<sequence length="487" mass="54900">MYKHRINCVAEICGLVSAFPNLEHISLPYMRLPSISTTFLRQSPGNMLSGLKKLHYRLNQPLASMVLHDVSCAFTKCPSLDELSLDLYTDLFIVEDLYVHKAEDWQSSAIRSLTIKCVYFSSHIVEAILAYTPKLECLNLTLAKVTPTLMQRLLESCPRLTSLSIELAYSDNHRPFAIEGFCRNIATAYQGQLRQLRLIFHQKPIISSIITTQVLHHHGAHLTTLDLTGLPLTNDSLARLAQCVSPQLAHLNLSRSLEGHTPPLHALSTIFSICGSKLRSLHLDCNSMVNDSVAALVARYCRGLKTLTLRKTNVSRMGMHKILQVNGYSLRTLHPPQASVLEGIFKDITNFCPFLTELEAGWSGIVEKRQQIIIVRQFGDFMRLCGNNLETLVVDGWPSIRLLLSVVATYGRELRQITLNDDEELSDQFLRDVLGGCKKLHRVYILLSFPFKAEGLSDDALVETAGRNYEQASEIERPRTYTFDMRC</sequence>
<accession>A0A1Y1X9B6</accession>
<dbReference type="SUPFAM" id="SSF52047">
    <property type="entry name" value="RNI-like"/>
    <property type="match status" value="2"/>
</dbReference>
<dbReference type="EMBL" id="MCFE01000674">
    <property type="protein sequence ID" value="ORX82350.1"/>
    <property type="molecule type" value="Genomic_DNA"/>
</dbReference>
<dbReference type="PANTHER" id="PTHR13318">
    <property type="entry name" value="PARTNER OF PAIRED, ISOFORM B-RELATED"/>
    <property type="match status" value="1"/>
</dbReference>